<dbReference type="EMBL" id="CM042889">
    <property type="protein sequence ID" value="KAI4319023.1"/>
    <property type="molecule type" value="Genomic_DNA"/>
</dbReference>
<comment type="caution">
    <text evidence="1">The sequence shown here is derived from an EMBL/GenBank/DDBJ whole genome shotgun (WGS) entry which is preliminary data.</text>
</comment>
<gene>
    <name evidence="1" type="ORF">MLD38_032673</name>
</gene>
<evidence type="ECO:0000313" key="1">
    <source>
        <dbReference type="EMBL" id="KAI4319023.1"/>
    </source>
</evidence>
<protein>
    <submittedName>
        <fullName evidence="1">Uncharacterized protein</fullName>
    </submittedName>
</protein>
<evidence type="ECO:0000313" key="2">
    <source>
        <dbReference type="Proteomes" id="UP001057402"/>
    </source>
</evidence>
<proteinExistence type="predicted"/>
<name>A0ACB9M4W5_9MYRT</name>
<accession>A0ACB9M4W5</accession>
<organism evidence="1 2">
    <name type="scientific">Melastoma candidum</name>
    <dbReference type="NCBI Taxonomy" id="119954"/>
    <lineage>
        <taxon>Eukaryota</taxon>
        <taxon>Viridiplantae</taxon>
        <taxon>Streptophyta</taxon>
        <taxon>Embryophyta</taxon>
        <taxon>Tracheophyta</taxon>
        <taxon>Spermatophyta</taxon>
        <taxon>Magnoliopsida</taxon>
        <taxon>eudicotyledons</taxon>
        <taxon>Gunneridae</taxon>
        <taxon>Pentapetalae</taxon>
        <taxon>rosids</taxon>
        <taxon>malvids</taxon>
        <taxon>Myrtales</taxon>
        <taxon>Melastomataceae</taxon>
        <taxon>Melastomatoideae</taxon>
        <taxon>Melastomateae</taxon>
        <taxon>Melastoma</taxon>
    </lineage>
</organism>
<keyword evidence="2" id="KW-1185">Reference proteome</keyword>
<reference evidence="2" key="1">
    <citation type="journal article" date="2023" name="Front. Plant Sci.">
        <title>Chromosomal-level genome assembly of Melastoma candidum provides insights into trichome evolution.</title>
        <authorList>
            <person name="Zhong Y."/>
            <person name="Wu W."/>
            <person name="Sun C."/>
            <person name="Zou P."/>
            <person name="Liu Y."/>
            <person name="Dai S."/>
            <person name="Zhou R."/>
        </authorList>
    </citation>
    <scope>NUCLEOTIDE SEQUENCE [LARGE SCALE GENOMIC DNA]</scope>
</reference>
<dbReference type="Proteomes" id="UP001057402">
    <property type="component" value="Chromosome 10"/>
</dbReference>
<sequence>MTSVAARNLRDKLKSFYDSRWLVFVCAMWMQGFAGVGYLFGSYSPLLKKKLHYNQAQLALLGVAKDLGDAVGQPAGALCEILPVWGTLAVGVVNNFIGYFVIWLVAVGILPRLPLWVLCIFIFLGTNGETYYNTGALISCVHNFPRNRGPVVGILKGFAGLSGAIMTQIYVMLNYSNESSLILMIAVLPSLVVIAVMFFIRYVDGVRQARPADNISFLLLYTFCILLAAYILVILLMENLLNISHALGTLLAAILIVFIVLPIQIPIVLSFFSGSTSPPEESLLADSQEQSSQTADNPEQVTPSGVIFSDIEDEKSEGLDLLTESERKKRIARLQTELVHAAAEGAVMVRRKKGPRRGEDFTMLQALCKLDLWLMFFSLLLAAGSGLTVVDNLGQICQSLGYQQTGIYVSMISIWNFLGRFGGGYFSEVAVRQLGLPRMAAMAAIQLILAIGLFYGAMQWPGEIYVVTIMAGFGYGAHWSVVPATASELFGLKSFGAIYNFLTLANPAGSLIFSGVLASHIYDYYAKKQASIGASINDHNKSLTCSGSICFSLTFGILSGICLIASGLSVIVVLRTKRVYEQLYGNPRS</sequence>